<dbReference type="GO" id="GO:0005829">
    <property type="term" value="C:cytosol"/>
    <property type="evidence" value="ECO:0007669"/>
    <property type="project" value="TreeGrafter"/>
</dbReference>
<evidence type="ECO:0000256" key="2">
    <source>
        <dbReference type="ARBA" id="ARBA00004818"/>
    </source>
</evidence>
<dbReference type="SFLD" id="SFLDS00003">
    <property type="entry name" value="Haloacid_Dehalogenase"/>
    <property type="match status" value="1"/>
</dbReference>
<sequence>MHEHHLGLRNTAIDRIAHPADRHLAGDVMPATPTPRIAVFDMDGTLLDSLPDLAASADRLLTGYGLPGISPDLVRGMVGDGVAALVRRLLAHAGTPAAGIDVQQAVDRYMADYTPRATEQSRPFPGTEYALKTLRDAGWTLAICTNKPVAAARRIVSELGLTEWFDAIGGGDSFPVRKPDPAHLLGTIGLAHGHADRAIMVGDHHNDIFAAKGAHVRSVFARWGYGRPDMEAGATIGADSMTEIPHIAGQLIPA</sequence>
<gene>
    <name evidence="5" type="primary">gpH</name>
    <name evidence="5" type="ordered locus">GDI1776</name>
</gene>
<dbReference type="InterPro" id="IPR023214">
    <property type="entry name" value="HAD_sf"/>
</dbReference>
<evidence type="ECO:0000256" key="3">
    <source>
        <dbReference type="ARBA" id="ARBA00006171"/>
    </source>
</evidence>
<comment type="similarity">
    <text evidence="3">Belongs to the HAD-like hydrolase superfamily. CbbY/CbbZ/Gph/YieH family.</text>
</comment>
<dbReference type="KEGG" id="gdi:GDI1776"/>
<dbReference type="InterPro" id="IPR006439">
    <property type="entry name" value="HAD-SF_hydro_IA"/>
</dbReference>
<dbReference type="SFLD" id="SFLDG01129">
    <property type="entry name" value="C1.5:_HAD__Beta-PGM__Phosphata"/>
    <property type="match status" value="1"/>
</dbReference>
<dbReference type="Gene3D" id="3.40.50.1000">
    <property type="entry name" value="HAD superfamily/HAD-like"/>
    <property type="match status" value="1"/>
</dbReference>
<name>A9HI43_GLUDA</name>
<dbReference type="Pfam" id="PF13419">
    <property type="entry name" value="HAD_2"/>
    <property type="match status" value="1"/>
</dbReference>
<dbReference type="NCBIfam" id="TIGR01549">
    <property type="entry name" value="HAD-SF-IA-v1"/>
    <property type="match status" value="1"/>
</dbReference>
<dbReference type="EMBL" id="AM889285">
    <property type="protein sequence ID" value="CAP55719.1"/>
    <property type="molecule type" value="Genomic_DNA"/>
</dbReference>
<dbReference type="InterPro" id="IPR036412">
    <property type="entry name" value="HAD-like_sf"/>
</dbReference>
<dbReference type="InterPro" id="IPR041492">
    <property type="entry name" value="HAD_2"/>
</dbReference>
<organism evidence="5 6">
    <name type="scientific">Gluconacetobacter diazotrophicus (strain ATCC 49037 / DSM 5601 / CCUG 37298 / CIP 103539 / LMG 7603 / PAl5)</name>
    <dbReference type="NCBI Taxonomy" id="272568"/>
    <lineage>
        <taxon>Bacteria</taxon>
        <taxon>Pseudomonadati</taxon>
        <taxon>Pseudomonadota</taxon>
        <taxon>Alphaproteobacteria</taxon>
        <taxon>Acetobacterales</taxon>
        <taxon>Acetobacteraceae</taxon>
        <taxon>Gluconacetobacter</taxon>
    </lineage>
</organism>
<dbReference type="InterPro" id="IPR050155">
    <property type="entry name" value="HAD-like_hydrolase_sf"/>
</dbReference>
<dbReference type="PANTHER" id="PTHR43434:SF1">
    <property type="entry name" value="PHOSPHOGLYCOLATE PHOSPHATASE"/>
    <property type="match status" value="1"/>
</dbReference>
<comment type="pathway">
    <text evidence="2">Organic acid metabolism; glycolate biosynthesis; glycolate from 2-phosphoglycolate: step 1/1.</text>
</comment>
<dbReference type="SUPFAM" id="SSF56784">
    <property type="entry name" value="HAD-like"/>
    <property type="match status" value="1"/>
</dbReference>
<evidence type="ECO:0000313" key="6">
    <source>
        <dbReference type="Proteomes" id="UP000001176"/>
    </source>
</evidence>
<comment type="catalytic activity">
    <reaction evidence="1">
        <text>2-phosphoglycolate + H2O = glycolate + phosphate</text>
        <dbReference type="Rhea" id="RHEA:14369"/>
        <dbReference type="ChEBI" id="CHEBI:15377"/>
        <dbReference type="ChEBI" id="CHEBI:29805"/>
        <dbReference type="ChEBI" id="CHEBI:43474"/>
        <dbReference type="ChEBI" id="CHEBI:58033"/>
        <dbReference type="EC" id="3.1.3.18"/>
    </reaction>
</comment>
<dbReference type="EC" id="3.1.3.18" evidence="4"/>
<dbReference type="Gene3D" id="1.10.150.240">
    <property type="entry name" value="Putative phosphatase, domain 2"/>
    <property type="match status" value="1"/>
</dbReference>
<dbReference type="InterPro" id="IPR023198">
    <property type="entry name" value="PGP-like_dom2"/>
</dbReference>
<evidence type="ECO:0000256" key="1">
    <source>
        <dbReference type="ARBA" id="ARBA00000830"/>
    </source>
</evidence>
<accession>A9HI43</accession>
<dbReference type="GO" id="GO:0008967">
    <property type="term" value="F:phosphoglycolate phosphatase activity"/>
    <property type="evidence" value="ECO:0007669"/>
    <property type="project" value="UniProtKB-EC"/>
</dbReference>
<dbReference type="PRINTS" id="PR00413">
    <property type="entry name" value="HADHALOGNASE"/>
</dbReference>
<reference evidence="5 6" key="1">
    <citation type="journal article" date="2009" name="BMC Genomics">
        <title>Complete genome sequence of the sugarcane nitrogen-fixing endophyte Gluconacetobacter diazotrophicus Pal5.</title>
        <authorList>
            <person name="Bertalan M."/>
            <person name="Albano R."/>
            <person name="Padua V."/>
            <person name="Rouws L."/>
            <person name="Rojas C."/>
            <person name="Hemerly A."/>
            <person name="Teixeira K."/>
            <person name="Schwab S."/>
            <person name="Araujo J."/>
            <person name="Oliveira A."/>
            <person name="Franca L."/>
            <person name="Magalhaes V."/>
            <person name="Alqueres S."/>
            <person name="Cardoso A."/>
            <person name="Almeida W."/>
            <person name="Loureiro M.M."/>
            <person name="Nogueira E."/>
            <person name="Cidade D."/>
            <person name="Oliveira D."/>
            <person name="Simao T."/>
            <person name="Macedo J."/>
            <person name="Valadao A."/>
            <person name="Dreschsel M."/>
            <person name="Freitas F."/>
            <person name="Vidal M."/>
            <person name="Guedes H."/>
            <person name="Rodrigues E."/>
            <person name="Meneses C."/>
            <person name="Brioso P."/>
            <person name="Pozzer L."/>
            <person name="Figueiredo D."/>
            <person name="Montano H."/>
            <person name="Junior J."/>
            <person name="Filho G."/>
            <person name="Flores V."/>
            <person name="Ferreira B."/>
            <person name="Branco A."/>
            <person name="Gonzalez P."/>
            <person name="Guillobel H."/>
            <person name="Lemos M."/>
            <person name="Seibel L."/>
            <person name="Macedo J."/>
            <person name="Alves-Ferreira M."/>
            <person name="Sachetto-Martins G."/>
            <person name="Coelho A."/>
            <person name="Santos E."/>
            <person name="Amaral G."/>
            <person name="Neves A."/>
            <person name="Pacheco A.B."/>
            <person name="Carvalho D."/>
            <person name="Lery L."/>
            <person name="Bisch P."/>
            <person name="Rossle S.C."/>
            <person name="Urmenyi T."/>
            <person name="Kruger W.V."/>
            <person name="Martins O."/>
            <person name="Baldani J.I."/>
            <person name="Ferreira P.C."/>
        </authorList>
    </citation>
    <scope>NUCLEOTIDE SEQUENCE [LARGE SCALE GENOMIC DNA]</scope>
    <source>
        <strain evidence="6">ATCC 49037 / DSM 5601 / CCUG 37298 / CIP 103539 / LMG 7603 / PAl5</strain>
    </source>
</reference>
<proteinExistence type="inferred from homology"/>
<keyword evidence="6" id="KW-1185">Reference proteome</keyword>
<dbReference type="PANTHER" id="PTHR43434">
    <property type="entry name" value="PHOSPHOGLYCOLATE PHOSPHATASE"/>
    <property type="match status" value="1"/>
</dbReference>
<dbReference type="Proteomes" id="UP000001176">
    <property type="component" value="Chromosome"/>
</dbReference>
<dbReference type="GO" id="GO:0006281">
    <property type="term" value="P:DNA repair"/>
    <property type="evidence" value="ECO:0007669"/>
    <property type="project" value="TreeGrafter"/>
</dbReference>
<evidence type="ECO:0000256" key="4">
    <source>
        <dbReference type="ARBA" id="ARBA00013078"/>
    </source>
</evidence>
<dbReference type="AlphaFoldDB" id="A9HI43"/>
<evidence type="ECO:0000313" key="5">
    <source>
        <dbReference type="EMBL" id="CAP55719.1"/>
    </source>
</evidence>
<protein>
    <recommendedName>
        <fullName evidence="4">phosphoglycolate phosphatase</fullName>
        <ecNumber evidence="4">3.1.3.18</ecNumber>
    </recommendedName>
</protein>